<feature type="domain" description="Tyrosine-protein phosphatase" evidence="3">
    <location>
        <begin position="95"/>
        <end position="243"/>
    </location>
</feature>
<dbReference type="InterPro" id="IPR000340">
    <property type="entry name" value="Dual-sp_phosphatase_cat-dom"/>
</dbReference>
<dbReference type="InterPro" id="IPR052449">
    <property type="entry name" value="STYX-Interacting_Phosphatase"/>
</dbReference>
<dbReference type="SUPFAM" id="SSF52799">
    <property type="entry name" value="(Phosphotyrosine protein) phosphatases II"/>
    <property type="match status" value="1"/>
</dbReference>
<dbReference type="STRING" id="48709.A0A1D2NJA0"/>
<evidence type="ECO:0000256" key="1">
    <source>
        <dbReference type="ARBA" id="ARBA00009649"/>
    </source>
</evidence>
<dbReference type="PROSITE" id="PS50056">
    <property type="entry name" value="TYR_PHOSPHATASE_2"/>
    <property type="match status" value="1"/>
</dbReference>
<feature type="compositionally biased region" description="Basic and acidic residues" evidence="2">
    <location>
        <begin position="281"/>
        <end position="292"/>
    </location>
</feature>
<dbReference type="InterPro" id="IPR029021">
    <property type="entry name" value="Prot-tyrosine_phosphatase-like"/>
</dbReference>
<evidence type="ECO:0000259" key="4">
    <source>
        <dbReference type="PROSITE" id="PS50056"/>
    </source>
</evidence>
<comment type="caution">
    <text evidence="5">The sequence shown here is derived from an EMBL/GenBank/DDBJ whole genome shotgun (WGS) entry which is preliminary data.</text>
</comment>
<dbReference type="Proteomes" id="UP000094527">
    <property type="component" value="Unassembled WGS sequence"/>
</dbReference>
<keyword evidence="6" id="KW-1185">Reference proteome</keyword>
<dbReference type="GO" id="GO:0062026">
    <property type="term" value="P:negative regulation of SCF-dependent proteasomal ubiquitin-dependent catabolic process"/>
    <property type="evidence" value="ECO:0007669"/>
    <property type="project" value="TreeGrafter"/>
</dbReference>
<reference evidence="5 6" key="1">
    <citation type="journal article" date="2016" name="Genome Biol. Evol.">
        <title>Gene Family Evolution Reflects Adaptation to Soil Environmental Stressors in the Genome of the Collembolan Orchesella cincta.</title>
        <authorList>
            <person name="Faddeeva-Vakhrusheva A."/>
            <person name="Derks M.F."/>
            <person name="Anvar S.Y."/>
            <person name="Agamennone V."/>
            <person name="Suring W."/>
            <person name="Smit S."/>
            <person name="van Straalen N.M."/>
            <person name="Roelofs D."/>
        </authorList>
    </citation>
    <scope>NUCLEOTIDE SEQUENCE [LARGE SCALE GENOMIC DNA]</scope>
    <source>
        <tissue evidence="5">Mixed pool</tissue>
    </source>
</reference>
<dbReference type="OrthoDB" id="426001at2759"/>
<dbReference type="PROSITE" id="PS50054">
    <property type="entry name" value="TYR_PHOSPHATASE_DUAL"/>
    <property type="match status" value="1"/>
</dbReference>
<dbReference type="InterPro" id="IPR000387">
    <property type="entry name" value="Tyr_Pase_dom"/>
</dbReference>
<dbReference type="Gene3D" id="3.90.190.10">
    <property type="entry name" value="Protein tyrosine phosphatase superfamily"/>
    <property type="match status" value="1"/>
</dbReference>
<evidence type="ECO:0000313" key="6">
    <source>
        <dbReference type="Proteomes" id="UP000094527"/>
    </source>
</evidence>
<dbReference type="Pfam" id="PF00782">
    <property type="entry name" value="DSPc"/>
    <property type="match status" value="1"/>
</dbReference>
<dbReference type="GO" id="GO:0005737">
    <property type="term" value="C:cytoplasm"/>
    <property type="evidence" value="ECO:0007669"/>
    <property type="project" value="TreeGrafter"/>
</dbReference>
<dbReference type="AlphaFoldDB" id="A0A1D2NJA0"/>
<evidence type="ECO:0000256" key="2">
    <source>
        <dbReference type="SAM" id="MobiDB-lite"/>
    </source>
</evidence>
<sequence>MWRQPSEPMAIYNDRPMTTELRMRSSSIAMPAILRKHVSTVFTSHCTRADLYRNSSQELTMDVVDLDAEMGEPDPYPNLPVIEDADDWMYIMRRTMQEIVPNLFLGPYAAVTRASLERMKEAGLTHVVCVRSNSEARFIRANHPEHFQYLIVQMDDSPLDPIIPKVQTVSAFIDNCLKSGGRVLVHGNGGMSRSAALVIGYIMSHYGVTFKKAHYFVQHKRFCISISEAFANQLKEYEPIYKAMHDTPKLLPGESGDGFEVSAGVAKRKVDDVSREEEEDSTMKSDGNRPRLETNTMDTE</sequence>
<dbReference type="GO" id="GO:0070372">
    <property type="term" value="P:regulation of ERK1 and ERK2 cascade"/>
    <property type="evidence" value="ECO:0007669"/>
    <property type="project" value="TreeGrafter"/>
</dbReference>
<proteinExistence type="inferred from homology"/>
<protein>
    <submittedName>
        <fullName evidence="5">Serine/threonine/tyrosine-interacting protein B</fullName>
    </submittedName>
</protein>
<evidence type="ECO:0000313" key="5">
    <source>
        <dbReference type="EMBL" id="ODN05334.1"/>
    </source>
</evidence>
<feature type="domain" description="Tyrosine specific protein phosphatases" evidence="4">
    <location>
        <begin position="160"/>
        <end position="221"/>
    </location>
</feature>
<dbReference type="EMBL" id="LJIJ01000025">
    <property type="protein sequence ID" value="ODN05334.1"/>
    <property type="molecule type" value="Genomic_DNA"/>
</dbReference>
<dbReference type="GO" id="GO:0005654">
    <property type="term" value="C:nucleoplasm"/>
    <property type="evidence" value="ECO:0007669"/>
    <property type="project" value="TreeGrafter"/>
</dbReference>
<accession>A0A1D2NJA0</accession>
<feature type="region of interest" description="Disordered" evidence="2">
    <location>
        <begin position="252"/>
        <end position="300"/>
    </location>
</feature>
<dbReference type="FunFam" id="3.90.190.10:FF:000036">
    <property type="entry name" value="Serine/threonine/tyrosine-interacting protein a"/>
    <property type="match status" value="1"/>
</dbReference>
<comment type="similarity">
    <text evidence="1">Belongs to the protein-tyrosine phosphatase family. Non-receptor class subfamily.</text>
</comment>
<dbReference type="PANTHER" id="PTHR46588:SF1">
    <property type="entry name" value="SERINE_THREONINE_TYROSINE-INTERACTING PROTEIN"/>
    <property type="match status" value="1"/>
</dbReference>
<organism evidence="5 6">
    <name type="scientific">Orchesella cincta</name>
    <name type="common">Springtail</name>
    <name type="synonym">Podura cincta</name>
    <dbReference type="NCBI Taxonomy" id="48709"/>
    <lineage>
        <taxon>Eukaryota</taxon>
        <taxon>Metazoa</taxon>
        <taxon>Ecdysozoa</taxon>
        <taxon>Arthropoda</taxon>
        <taxon>Hexapoda</taxon>
        <taxon>Collembola</taxon>
        <taxon>Entomobryomorpha</taxon>
        <taxon>Entomobryoidea</taxon>
        <taxon>Orchesellidae</taxon>
        <taxon>Orchesellinae</taxon>
        <taxon>Orchesella</taxon>
    </lineage>
</organism>
<name>A0A1D2NJA0_ORCCI</name>
<dbReference type="PANTHER" id="PTHR46588">
    <property type="entry name" value="SERINE/THREONINE/TYROSINE-INTERACTING PROTEIN"/>
    <property type="match status" value="1"/>
</dbReference>
<dbReference type="SMART" id="SM00195">
    <property type="entry name" value="DSPc"/>
    <property type="match status" value="1"/>
</dbReference>
<evidence type="ECO:0000259" key="3">
    <source>
        <dbReference type="PROSITE" id="PS50054"/>
    </source>
</evidence>
<dbReference type="GO" id="GO:1990444">
    <property type="term" value="F:F-box domain binding"/>
    <property type="evidence" value="ECO:0007669"/>
    <property type="project" value="TreeGrafter"/>
</dbReference>
<gene>
    <name evidence="5" type="ORF">Ocin01_01341</name>
</gene>
<dbReference type="InterPro" id="IPR020422">
    <property type="entry name" value="TYR_PHOSPHATASE_DUAL_dom"/>
</dbReference>